<dbReference type="Pfam" id="PF00789">
    <property type="entry name" value="UBX"/>
    <property type="match status" value="1"/>
</dbReference>
<evidence type="ECO:0000313" key="4">
    <source>
        <dbReference type="EMBL" id="KAI9636569.1"/>
    </source>
</evidence>
<dbReference type="GeneID" id="77727981"/>
<feature type="domain" description="UBX" evidence="2">
    <location>
        <begin position="410"/>
        <end position="487"/>
    </location>
</feature>
<dbReference type="PROSITE" id="PS50033">
    <property type="entry name" value="UBX"/>
    <property type="match status" value="1"/>
</dbReference>
<dbReference type="InterPro" id="IPR001012">
    <property type="entry name" value="UBX_dom"/>
</dbReference>
<dbReference type="Pfam" id="PF14555">
    <property type="entry name" value="UBA_4"/>
    <property type="match status" value="1"/>
</dbReference>
<accession>A0AA38LWE9</accession>
<sequence length="489" mass="51049">MPGLNPTSQDYEQFIEITGAERDEATHFLENGTTLQGAIEDFFAAREAGVPQDQDLDLDNEEEDEAALEDALMADQDQSQQPPAAPSGSGGARTLGGQAVDTTLPEGWGKKEKKTGRVGEWSSGGGQGGRPMPGGFGGGGDDDSEDEDDARRGEKNLYTGGEKSGLAVENPDRKKKGGRGIVEDILKQASSHAQGQPQGQPQAPAAPAQRSGFFGGSGNTLGSEDTPPAAAARAAAPTPQVAPVSSSTFDSLLGGLMGRHTAGGSARPAPTAEDEDDDEEEEVQTRQLVFWRNGFSIEDGPLMEYDAPGNPELLRAIQSGRAPPSLFGVRYNQPLQVEVQQRTSEEYVKREKKKPVGGFGGEGNRLGSVAPEVGGAGAVRGGSGGAAPAAAAPVSQGGSTGNAPKFQVDETKPTTRLQLRLADGSKLVATVNLTHTVEDLRNFIMAASPASNGRAFILQTTFPNKELSNQSETIEAAGLKNAVIVQRFT</sequence>
<dbReference type="Proteomes" id="UP001164286">
    <property type="component" value="Unassembled WGS sequence"/>
</dbReference>
<dbReference type="InterPro" id="IPR036241">
    <property type="entry name" value="NSFL1C_SEP_dom_sf"/>
</dbReference>
<feature type="compositionally biased region" description="Low complexity" evidence="1">
    <location>
        <begin position="193"/>
        <end position="209"/>
    </location>
</feature>
<feature type="compositionally biased region" description="Low complexity" evidence="1">
    <location>
        <begin position="386"/>
        <end position="397"/>
    </location>
</feature>
<protein>
    <recommendedName>
        <fullName evidence="6">SEP-domain-containing protein</fullName>
    </recommendedName>
</protein>
<proteinExistence type="predicted"/>
<dbReference type="SUPFAM" id="SSF102848">
    <property type="entry name" value="NSFL1 (p97 ATPase) cofactor p47, SEP domain"/>
    <property type="match status" value="1"/>
</dbReference>
<dbReference type="Pfam" id="PF08059">
    <property type="entry name" value="SEP"/>
    <property type="match status" value="1"/>
</dbReference>
<dbReference type="GO" id="GO:0043130">
    <property type="term" value="F:ubiquitin binding"/>
    <property type="evidence" value="ECO:0007669"/>
    <property type="project" value="TreeGrafter"/>
</dbReference>
<dbReference type="GO" id="GO:0007030">
    <property type="term" value="P:Golgi organization"/>
    <property type="evidence" value="ECO:0007669"/>
    <property type="project" value="TreeGrafter"/>
</dbReference>
<evidence type="ECO:0000259" key="2">
    <source>
        <dbReference type="PROSITE" id="PS50033"/>
    </source>
</evidence>
<gene>
    <name evidence="4" type="ORF">MKK02DRAFT_33732</name>
</gene>
<dbReference type="GO" id="GO:0005634">
    <property type="term" value="C:nucleus"/>
    <property type="evidence" value="ECO:0007669"/>
    <property type="project" value="TreeGrafter"/>
</dbReference>
<dbReference type="EMBL" id="JAKWFO010000005">
    <property type="protein sequence ID" value="KAI9636569.1"/>
    <property type="molecule type" value="Genomic_DNA"/>
</dbReference>
<reference evidence="4" key="1">
    <citation type="journal article" date="2022" name="G3 (Bethesda)">
        <title>High quality genome of the basidiomycete yeast Dioszegia hungarica PDD-24b-2 isolated from cloud water.</title>
        <authorList>
            <person name="Jarrige D."/>
            <person name="Haridas S."/>
            <person name="Bleykasten-Grosshans C."/>
            <person name="Joly M."/>
            <person name="Nadalig T."/>
            <person name="Sancelme M."/>
            <person name="Vuilleumier S."/>
            <person name="Grigoriev I.V."/>
            <person name="Amato P."/>
            <person name="Bringel F."/>
        </authorList>
    </citation>
    <scope>NUCLEOTIDE SEQUENCE</scope>
    <source>
        <strain evidence="4">PDD-24b-2</strain>
    </source>
</reference>
<dbReference type="InterPro" id="IPR012989">
    <property type="entry name" value="SEP_domain"/>
</dbReference>
<feature type="compositionally biased region" description="Acidic residues" evidence="1">
    <location>
        <begin position="272"/>
        <end position="282"/>
    </location>
</feature>
<dbReference type="SMART" id="SM00166">
    <property type="entry name" value="UBX"/>
    <property type="match status" value="1"/>
</dbReference>
<name>A0AA38LWE9_9TREE</name>
<dbReference type="CDD" id="cd01770">
    <property type="entry name" value="UBX_UBXN2"/>
    <property type="match status" value="1"/>
</dbReference>
<feature type="region of interest" description="Disordered" evidence="1">
    <location>
        <begin position="48"/>
        <end position="285"/>
    </location>
</feature>
<dbReference type="AlphaFoldDB" id="A0AA38LWE9"/>
<dbReference type="FunFam" id="3.30.420.210:FF:000002">
    <property type="entry name" value="UBX domain-containing protein 1"/>
    <property type="match status" value="1"/>
</dbReference>
<dbReference type="InterPro" id="IPR029071">
    <property type="entry name" value="Ubiquitin-like_domsf"/>
</dbReference>
<dbReference type="SUPFAM" id="SSF54236">
    <property type="entry name" value="Ubiquitin-like"/>
    <property type="match status" value="1"/>
</dbReference>
<feature type="compositionally biased region" description="Low complexity" evidence="1">
    <location>
        <begin position="227"/>
        <end position="243"/>
    </location>
</feature>
<dbReference type="GO" id="GO:0000045">
    <property type="term" value="P:autophagosome assembly"/>
    <property type="evidence" value="ECO:0007669"/>
    <property type="project" value="TreeGrafter"/>
</dbReference>
<dbReference type="GO" id="GO:0061025">
    <property type="term" value="P:membrane fusion"/>
    <property type="evidence" value="ECO:0007669"/>
    <property type="project" value="TreeGrafter"/>
</dbReference>
<evidence type="ECO:0000256" key="1">
    <source>
        <dbReference type="SAM" id="MobiDB-lite"/>
    </source>
</evidence>
<feature type="domain" description="SEP" evidence="3">
    <location>
        <begin position="283"/>
        <end position="348"/>
    </location>
</feature>
<evidence type="ECO:0008006" key="6">
    <source>
        <dbReference type="Google" id="ProtNLM"/>
    </source>
</evidence>
<feature type="compositionally biased region" description="Low complexity" evidence="1">
    <location>
        <begin position="69"/>
        <end position="82"/>
    </location>
</feature>
<feature type="compositionally biased region" description="Gly residues" evidence="1">
    <location>
        <begin position="122"/>
        <end position="139"/>
    </location>
</feature>
<dbReference type="SMART" id="SM00553">
    <property type="entry name" value="SEP"/>
    <property type="match status" value="1"/>
</dbReference>
<dbReference type="PANTHER" id="PTHR23333">
    <property type="entry name" value="UBX DOMAIN CONTAINING PROTEIN"/>
    <property type="match status" value="1"/>
</dbReference>
<dbReference type="GO" id="GO:0043161">
    <property type="term" value="P:proteasome-mediated ubiquitin-dependent protein catabolic process"/>
    <property type="evidence" value="ECO:0007669"/>
    <property type="project" value="TreeGrafter"/>
</dbReference>
<dbReference type="RefSeq" id="XP_052946346.1">
    <property type="nucleotide sequence ID" value="XM_053088776.1"/>
</dbReference>
<feature type="compositionally biased region" description="Acidic residues" evidence="1">
    <location>
        <begin position="54"/>
        <end position="68"/>
    </location>
</feature>
<feature type="region of interest" description="Disordered" evidence="1">
    <location>
        <begin position="381"/>
        <end position="407"/>
    </location>
</feature>
<dbReference type="GO" id="GO:0005829">
    <property type="term" value="C:cytosol"/>
    <property type="evidence" value="ECO:0007669"/>
    <property type="project" value="TreeGrafter"/>
</dbReference>
<comment type="caution">
    <text evidence="4">The sequence shown here is derived from an EMBL/GenBank/DDBJ whole genome shotgun (WGS) entry which is preliminary data.</text>
</comment>
<keyword evidence="5" id="KW-1185">Reference proteome</keyword>
<evidence type="ECO:0000259" key="3">
    <source>
        <dbReference type="PROSITE" id="PS51399"/>
    </source>
</evidence>
<dbReference type="GO" id="GO:0031468">
    <property type="term" value="P:nuclear membrane reassembly"/>
    <property type="evidence" value="ECO:0007669"/>
    <property type="project" value="TreeGrafter"/>
</dbReference>
<dbReference type="Gene3D" id="3.10.20.90">
    <property type="entry name" value="Phosphatidylinositol 3-kinase Catalytic Subunit, Chain A, domain 1"/>
    <property type="match status" value="1"/>
</dbReference>
<dbReference type="Gene3D" id="3.30.420.210">
    <property type="entry name" value="SEP domain"/>
    <property type="match status" value="1"/>
</dbReference>
<dbReference type="PROSITE" id="PS51399">
    <property type="entry name" value="SEP"/>
    <property type="match status" value="1"/>
</dbReference>
<feature type="region of interest" description="Disordered" evidence="1">
    <location>
        <begin position="346"/>
        <end position="365"/>
    </location>
</feature>
<evidence type="ECO:0000313" key="5">
    <source>
        <dbReference type="Proteomes" id="UP001164286"/>
    </source>
</evidence>
<organism evidence="4 5">
    <name type="scientific">Dioszegia hungarica</name>
    <dbReference type="NCBI Taxonomy" id="4972"/>
    <lineage>
        <taxon>Eukaryota</taxon>
        <taxon>Fungi</taxon>
        <taxon>Dikarya</taxon>
        <taxon>Basidiomycota</taxon>
        <taxon>Agaricomycotina</taxon>
        <taxon>Tremellomycetes</taxon>
        <taxon>Tremellales</taxon>
        <taxon>Bulleribasidiaceae</taxon>
        <taxon>Dioszegia</taxon>
    </lineage>
</organism>
<dbReference type="PANTHER" id="PTHR23333:SF20">
    <property type="entry name" value="NSFL1 COFACTOR P47"/>
    <property type="match status" value="1"/>
</dbReference>